<dbReference type="Proteomes" id="UP000675747">
    <property type="component" value="Unassembled WGS sequence"/>
</dbReference>
<gene>
    <name evidence="2" type="ORF">KB893_007630</name>
    <name evidence="1" type="ORF">KB893_04795</name>
</gene>
<reference evidence="1" key="2">
    <citation type="submission" date="2021-04" db="EMBL/GenBank/DDBJ databases">
        <authorList>
            <person name="Karlyshev A.V."/>
        </authorList>
    </citation>
    <scope>NUCLEOTIDE SEQUENCE</scope>
    <source>
        <strain evidence="1">LMG 29479</strain>
    </source>
</reference>
<dbReference type="EMBL" id="JAGQFT010000023">
    <property type="protein sequence ID" value="MBR0561833.1"/>
    <property type="molecule type" value="Genomic_DNA"/>
</dbReference>
<protein>
    <submittedName>
        <fullName evidence="1">PIG-L family deacetylase</fullName>
    </submittedName>
</protein>
<keyword evidence="3" id="KW-1185">Reference proteome</keyword>
<dbReference type="PANTHER" id="PTHR12993">
    <property type="entry name" value="N-ACETYLGLUCOSAMINYL-PHOSPHATIDYLINOSITOL DE-N-ACETYLASE-RELATED"/>
    <property type="match status" value="1"/>
</dbReference>
<dbReference type="GO" id="GO:0016811">
    <property type="term" value="F:hydrolase activity, acting on carbon-nitrogen (but not peptide) bonds, in linear amides"/>
    <property type="evidence" value="ECO:0007669"/>
    <property type="project" value="TreeGrafter"/>
</dbReference>
<organism evidence="1">
    <name type="scientific">Coralloluteibacterium stylophorae</name>
    <dbReference type="NCBI Taxonomy" id="1776034"/>
    <lineage>
        <taxon>Bacteria</taxon>
        <taxon>Pseudomonadati</taxon>
        <taxon>Pseudomonadota</taxon>
        <taxon>Gammaproteobacteria</taxon>
        <taxon>Lysobacterales</taxon>
        <taxon>Lysobacteraceae</taxon>
        <taxon>Coralloluteibacterium</taxon>
    </lineage>
</organism>
<dbReference type="EMBL" id="JAGQFT020000004">
    <property type="protein sequence ID" value="MBS7457004.1"/>
    <property type="molecule type" value="Genomic_DNA"/>
</dbReference>
<evidence type="ECO:0000313" key="1">
    <source>
        <dbReference type="EMBL" id="MBR0561833.1"/>
    </source>
</evidence>
<dbReference type="Gene3D" id="3.40.50.10320">
    <property type="entry name" value="LmbE-like"/>
    <property type="match status" value="1"/>
</dbReference>
<dbReference type="InterPro" id="IPR003737">
    <property type="entry name" value="GlcNAc_PI_deacetylase-related"/>
</dbReference>
<dbReference type="RefSeq" id="WP_211925796.1">
    <property type="nucleotide sequence ID" value="NZ_JAGQFT020000004.1"/>
</dbReference>
<dbReference type="AlphaFoldDB" id="A0A8J8AZ37"/>
<evidence type="ECO:0000313" key="2">
    <source>
        <dbReference type="EMBL" id="MBS7457004.1"/>
    </source>
</evidence>
<name>A0A8J8AZ37_9GAMM</name>
<proteinExistence type="predicted"/>
<dbReference type="InterPro" id="IPR024078">
    <property type="entry name" value="LmbE-like_dom_sf"/>
</dbReference>
<accession>A0A8J8AZ37</accession>
<evidence type="ECO:0000313" key="3">
    <source>
        <dbReference type="Proteomes" id="UP000675747"/>
    </source>
</evidence>
<dbReference type="SUPFAM" id="SSF102588">
    <property type="entry name" value="LmbE-like"/>
    <property type="match status" value="1"/>
</dbReference>
<reference evidence="2 3" key="1">
    <citation type="journal article" date="2021" name="Microbiol. Resour. Announc.">
        <title>Draft Genome Sequence of Coralloluteibacterium stylophorae LMG 29479T.</title>
        <authorList>
            <person name="Karlyshev A.V."/>
            <person name="Kudryashova E.B."/>
            <person name="Ariskina E.V."/>
            <person name="Conroy A.P."/>
            <person name="Abidueva E.Y."/>
        </authorList>
    </citation>
    <scope>NUCLEOTIDE SEQUENCE [LARGE SCALE GENOMIC DNA]</scope>
    <source>
        <strain evidence="2 3">LMG 29479</strain>
    </source>
</reference>
<comment type="caution">
    <text evidence="1">The sequence shown here is derived from an EMBL/GenBank/DDBJ whole genome shotgun (WGS) entry which is preliminary data.</text>
</comment>
<dbReference type="Pfam" id="PF02585">
    <property type="entry name" value="PIG-L"/>
    <property type="match status" value="1"/>
</dbReference>
<dbReference type="PANTHER" id="PTHR12993:SF29">
    <property type="entry name" value="BLR3841 PROTEIN"/>
    <property type="match status" value="1"/>
</dbReference>
<sequence length="251" mass="26539">MSAQRLIVGSGTSEDAWSGDGWLHGLPRADLDRLLPRGHRIVVVAPHPDDEVLGIGGTLAMLCAGAAREILTVAVTDGEASHSGAGAWTRERLRAARPLETESALAALGVPVQVSRLGVADGGIAAAEMELGERLATLLRPGDRVLTTWMLDGHPDHEATARAARRAAGHAGATTLEFPVWGWHWSRPGDGGLDAMRALRIEVEPAALARKRAALAAFRSQIEPDPLSGEGPILPPTALARFLRPFEVLLT</sequence>